<reference evidence="1" key="1">
    <citation type="thesis" date="2020" institute="ProQuest LLC" country="789 East Eisenhower Parkway, Ann Arbor, MI, USA">
        <title>Comparative Genomics and Chromosome Evolution.</title>
        <authorList>
            <person name="Mudd A.B."/>
        </authorList>
    </citation>
    <scope>NUCLEOTIDE SEQUENCE</scope>
    <source>
        <strain evidence="1">1538</strain>
        <tissue evidence="1">Blood</tissue>
    </source>
</reference>
<dbReference type="AlphaFoldDB" id="A0AAV2ZME1"/>
<keyword evidence="2" id="KW-1185">Reference proteome</keyword>
<proteinExistence type="predicted"/>
<name>A0AAV2ZME1_PYXAD</name>
<sequence>MVEFEFEKQQLDLQQNRGGEENSGHAELKVACKRAVWSRRSQRVDQGCRCSKNFADVQDCVYPWCRPPLANLYRRWFRNLSCKVNNHHIY</sequence>
<evidence type="ECO:0000313" key="1">
    <source>
        <dbReference type="EMBL" id="DBA13610.1"/>
    </source>
</evidence>
<accession>A0AAV2ZME1</accession>
<comment type="caution">
    <text evidence="1">The sequence shown here is derived from an EMBL/GenBank/DDBJ whole genome shotgun (WGS) entry which is preliminary data.</text>
</comment>
<gene>
    <name evidence="1" type="ORF">GDO54_018491</name>
</gene>
<dbReference type="EMBL" id="DYDO01000212">
    <property type="protein sequence ID" value="DBA13610.1"/>
    <property type="molecule type" value="Genomic_DNA"/>
</dbReference>
<evidence type="ECO:0000313" key="2">
    <source>
        <dbReference type="Proteomes" id="UP001181693"/>
    </source>
</evidence>
<dbReference type="Proteomes" id="UP001181693">
    <property type="component" value="Unassembled WGS sequence"/>
</dbReference>
<protein>
    <submittedName>
        <fullName evidence="1">Uncharacterized protein</fullName>
    </submittedName>
</protein>
<organism evidence="1 2">
    <name type="scientific">Pyxicephalus adspersus</name>
    <name type="common">African bullfrog</name>
    <dbReference type="NCBI Taxonomy" id="30357"/>
    <lineage>
        <taxon>Eukaryota</taxon>
        <taxon>Metazoa</taxon>
        <taxon>Chordata</taxon>
        <taxon>Craniata</taxon>
        <taxon>Vertebrata</taxon>
        <taxon>Euteleostomi</taxon>
        <taxon>Amphibia</taxon>
        <taxon>Batrachia</taxon>
        <taxon>Anura</taxon>
        <taxon>Neobatrachia</taxon>
        <taxon>Ranoidea</taxon>
        <taxon>Pyxicephalidae</taxon>
        <taxon>Pyxicephalinae</taxon>
        <taxon>Pyxicephalus</taxon>
    </lineage>
</organism>